<evidence type="ECO:0000256" key="1">
    <source>
        <dbReference type="SAM" id="MobiDB-lite"/>
    </source>
</evidence>
<accession>A0AAV2NB88</accession>
<gene>
    <name evidence="2" type="ORF">LPLAT_LOCUS3402</name>
</gene>
<proteinExistence type="predicted"/>
<keyword evidence="3" id="KW-1185">Reference proteome</keyword>
<evidence type="ECO:0000313" key="3">
    <source>
        <dbReference type="Proteomes" id="UP001497644"/>
    </source>
</evidence>
<reference evidence="2" key="1">
    <citation type="submission" date="2024-04" db="EMBL/GenBank/DDBJ databases">
        <authorList>
            <consortium name="Molecular Ecology Group"/>
        </authorList>
    </citation>
    <scope>NUCLEOTIDE SEQUENCE</scope>
</reference>
<name>A0AAV2NB88_9HYME</name>
<dbReference type="AlphaFoldDB" id="A0AAV2NB88"/>
<evidence type="ECO:0000313" key="2">
    <source>
        <dbReference type="EMBL" id="CAL1677392.1"/>
    </source>
</evidence>
<sequence length="114" mass="12963">MVNEFASKLKSKRKKEIQVKKNLTKYNESENSNFAQIGLEADSDKEGGDWNSEHGASEQVMEEPAAQEKEMMVPQLTINLDTTEGESQLEDTTFAESDESYRYPGNEDFPYEAE</sequence>
<feature type="region of interest" description="Disordered" evidence="1">
    <location>
        <begin position="41"/>
        <end position="114"/>
    </location>
</feature>
<dbReference type="EMBL" id="OZ034835">
    <property type="protein sequence ID" value="CAL1677392.1"/>
    <property type="molecule type" value="Genomic_DNA"/>
</dbReference>
<dbReference type="Proteomes" id="UP001497644">
    <property type="component" value="Chromosome 12"/>
</dbReference>
<feature type="compositionally biased region" description="Basic and acidic residues" evidence="1">
    <location>
        <begin position="42"/>
        <end position="56"/>
    </location>
</feature>
<organism evidence="2 3">
    <name type="scientific">Lasius platythorax</name>
    <dbReference type="NCBI Taxonomy" id="488582"/>
    <lineage>
        <taxon>Eukaryota</taxon>
        <taxon>Metazoa</taxon>
        <taxon>Ecdysozoa</taxon>
        <taxon>Arthropoda</taxon>
        <taxon>Hexapoda</taxon>
        <taxon>Insecta</taxon>
        <taxon>Pterygota</taxon>
        <taxon>Neoptera</taxon>
        <taxon>Endopterygota</taxon>
        <taxon>Hymenoptera</taxon>
        <taxon>Apocrita</taxon>
        <taxon>Aculeata</taxon>
        <taxon>Formicoidea</taxon>
        <taxon>Formicidae</taxon>
        <taxon>Formicinae</taxon>
        <taxon>Lasius</taxon>
        <taxon>Lasius</taxon>
    </lineage>
</organism>
<protein>
    <submittedName>
        <fullName evidence="2">Uncharacterized protein</fullName>
    </submittedName>
</protein>